<dbReference type="PROSITE" id="PS01159">
    <property type="entry name" value="WW_DOMAIN_1"/>
    <property type="match status" value="1"/>
</dbReference>
<dbReference type="SMART" id="SM00441">
    <property type="entry name" value="FF"/>
    <property type="match status" value="3"/>
</dbReference>
<dbReference type="OrthoDB" id="410044at2759"/>
<dbReference type="InterPro" id="IPR036517">
    <property type="entry name" value="FF_domain_sf"/>
</dbReference>
<proteinExistence type="predicted"/>
<feature type="region of interest" description="Disordered" evidence="2">
    <location>
        <begin position="318"/>
        <end position="343"/>
    </location>
</feature>
<dbReference type="Gene3D" id="2.20.70.10">
    <property type="match status" value="2"/>
</dbReference>
<evidence type="ECO:0000313" key="6">
    <source>
        <dbReference type="Proteomes" id="UP000324022"/>
    </source>
</evidence>
<dbReference type="InterPro" id="IPR045148">
    <property type="entry name" value="TCRG1-like"/>
</dbReference>
<feature type="domain" description="FF" evidence="4">
    <location>
        <begin position="342"/>
        <end position="398"/>
    </location>
</feature>
<dbReference type="PANTHER" id="PTHR15377">
    <property type="entry name" value="TRANSCRIPTION ELONGATION REGULATOR 1"/>
    <property type="match status" value="1"/>
</dbReference>
<evidence type="ECO:0000259" key="4">
    <source>
        <dbReference type="PROSITE" id="PS51676"/>
    </source>
</evidence>
<keyword evidence="6" id="KW-1185">Reference proteome</keyword>
<keyword evidence="1" id="KW-0677">Repeat</keyword>
<gene>
    <name evidence="5" type="ORF">UTRI_04224_B</name>
</gene>
<name>A0A5C3EDM8_9BASI</name>
<feature type="compositionally biased region" description="Acidic residues" evidence="2">
    <location>
        <begin position="736"/>
        <end position="746"/>
    </location>
</feature>
<evidence type="ECO:0000256" key="1">
    <source>
        <dbReference type="ARBA" id="ARBA00022737"/>
    </source>
</evidence>
<sequence>MEAGPSNLLPPGWTSHISPTGRTYYHNISSGLSTYTIPAPKPPKREKPVSKTPIPHTDGWFKITTNKDNVFYFHPQSKTSEWLPPPQLATALKEMHDNEMREKERSRLEAEARDREQRELLKREKREKKRKLEEGVPITEFDAAKRARADDEDDDDSEVDEDLESIASSPVAEEGVMDRGIERKAPPVTSNDIHDTVADDAKDDNRNDDDDDEDEEWQRQIAAQMAAEADAEAEASTSIPPRASIPEAPSSLEEQKSAFMAHLSSLNGTSQEVNPMAPWDLELPKFSSHPTFLALPSSQSEKEDIFNEWCKLRIREKRAAKAAPTPPSTRSSNASSSRTQVKSASAEETFLKLLQEQVRSTRTKFSDFKAAFSRDPRFASFGPSDSEREKLFKQHVIQLGEHKRRAAEAAEKGFSDLLSDRLPGNYRGKVSAAKAQATSKAEEKDKVMEVWLEAKLTPGLVEDKRYDAVGSSTRRFELFGSWARGERRQASYPSAASHAPPAADSVRVSDGGDRGERTQGRDAAKAREKEEARARALREREEKVRRERAHISRINRTAFSAATREESLVCFRQLLLDAIHTPHVSYHSTVPQLARDPRFEAPSLSDADRERLFSEHQSRLAAKEGEKIGSIFARYAKSLDSHPDDVIALTLQDEQLSRPPLKAFADDRGLLEDAYAKWDRTRRMDAEKAFKEMLNESAFVDFWGRLKKQASTTTDSTTSASSSSEKTQTQRQQGGDQEEEDEDEDGERATLLDMAKAVDLKEIESVLRNDARFRAWRHEPGQREKWIREHLEHLAAPKKSFHR</sequence>
<evidence type="ECO:0000256" key="2">
    <source>
        <dbReference type="SAM" id="MobiDB-lite"/>
    </source>
</evidence>
<dbReference type="PROSITE" id="PS50020">
    <property type="entry name" value="WW_DOMAIN_2"/>
    <property type="match status" value="2"/>
</dbReference>
<evidence type="ECO:0000313" key="5">
    <source>
        <dbReference type="EMBL" id="SPO27736.1"/>
    </source>
</evidence>
<dbReference type="Gene3D" id="1.10.10.440">
    <property type="entry name" value="FF domain"/>
    <property type="match status" value="4"/>
</dbReference>
<organism evidence="5 6">
    <name type="scientific">Ustilago trichophora</name>
    <dbReference type="NCBI Taxonomy" id="86804"/>
    <lineage>
        <taxon>Eukaryota</taxon>
        <taxon>Fungi</taxon>
        <taxon>Dikarya</taxon>
        <taxon>Basidiomycota</taxon>
        <taxon>Ustilaginomycotina</taxon>
        <taxon>Ustilaginomycetes</taxon>
        <taxon>Ustilaginales</taxon>
        <taxon>Ustilaginaceae</taxon>
        <taxon>Ustilago</taxon>
    </lineage>
</organism>
<dbReference type="Proteomes" id="UP000324022">
    <property type="component" value="Unassembled WGS sequence"/>
</dbReference>
<feature type="compositionally biased region" description="Low complexity" evidence="2">
    <location>
        <begin position="328"/>
        <end position="339"/>
    </location>
</feature>
<feature type="compositionally biased region" description="Acidic residues" evidence="2">
    <location>
        <begin position="206"/>
        <end position="216"/>
    </location>
</feature>
<feature type="compositionally biased region" description="Basic and acidic residues" evidence="2">
    <location>
        <begin position="510"/>
        <end position="538"/>
    </location>
</feature>
<dbReference type="Pfam" id="PF01846">
    <property type="entry name" value="FF"/>
    <property type="match status" value="3"/>
</dbReference>
<feature type="region of interest" description="Disordered" evidence="2">
    <location>
        <begin position="1"/>
        <end position="20"/>
    </location>
</feature>
<feature type="compositionally biased region" description="Basic and acidic residues" evidence="2">
    <location>
        <begin position="120"/>
        <end position="134"/>
    </location>
</feature>
<dbReference type="Pfam" id="PF00397">
    <property type="entry name" value="WW"/>
    <property type="match status" value="1"/>
</dbReference>
<feature type="compositionally biased region" description="Basic and acidic residues" evidence="2">
    <location>
        <begin position="176"/>
        <end position="185"/>
    </location>
</feature>
<dbReference type="PANTHER" id="PTHR15377:SF3">
    <property type="entry name" value="WW DOMAIN-CONTAINING PROTEIN"/>
    <property type="match status" value="1"/>
</dbReference>
<dbReference type="EMBL" id="OOIN01000018">
    <property type="protein sequence ID" value="SPO27736.1"/>
    <property type="molecule type" value="Genomic_DNA"/>
</dbReference>
<evidence type="ECO:0000259" key="3">
    <source>
        <dbReference type="PROSITE" id="PS50020"/>
    </source>
</evidence>
<feature type="compositionally biased region" description="Acidic residues" evidence="2">
    <location>
        <begin position="150"/>
        <end position="164"/>
    </location>
</feature>
<dbReference type="CDD" id="cd00201">
    <property type="entry name" value="WW"/>
    <property type="match status" value="1"/>
</dbReference>
<dbReference type="SUPFAM" id="SSF81698">
    <property type="entry name" value="FF domain"/>
    <property type="match status" value="3"/>
</dbReference>
<dbReference type="InterPro" id="IPR036020">
    <property type="entry name" value="WW_dom_sf"/>
</dbReference>
<dbReference type="AlphaFoldDB" id="A0A5C3EDM8"/>
<feature type="domain" description="WW" evidence="3">
    <location>
        <begin position="54"/>
        <end position="87"/>
    </location>
</feature>
<evidence type="ECO:0008006" key="7">
    <source>
        <dbReference type="Google" id="ProtNLM"/>
    </source>
</evidence>
<dbReference type="GO" id="GO:0070063">
    <property type="term" value="F:RNA polymerase binding"/>
    <property type="evidence" value="ECO:0007669"/>
    <property type="project" value="InterPro"/>
</dbReference>
<protein>
    <recommendedName>
        <fullName evidence="7">Peptide-binding protein</fullName>
    </recommendedName>
</protein>
<dbReference type="PROSITE" id="PS51676">
    <property type="entry name" value="FF"/>
    <property type="match status" value="1"/>
</dbReference>
<accession>A0A5C3EDM8</accession>
<feature type="region of interest" description="Disordered" evidence="2">
    <location>
        <begin position="120"/>
        <end position="252"/>
    </location>
</feature>
<dbReference type="GO" id="GO:0005634">
    <property type="term" value="C:nucleus"/>
    <property type="evidence" value="ECO:0007669"/>
    <property type="project" value="TreeGrafter"/>
</dbReference>
<feature type="region of interest" description="Disordered" evidence="2">
    <location>
        <begin position="711"/>
        <end position="753"/>
    </location>
</feature>
<dbReference type="InterPro" id="IPR001202">
    <property type="entry name" value="WW_dom"/>
</dbReference>
<feature type="compositionally biased region" description="Low complexity" evidence="2">
    <location>
        <begin position="490"/>
        <end position="503"/>
    </location>
</feature>
<dbReference type="GO" id="GO:0003712">
    <property type="term" value="F:transcription coregulator activity"/>
    <property type="evidence" value="ECO:0007669"/>
    <property type="project" value="TreeGrafter"/>
</dbReference>
<reference evidence="5 6" key="1">
    <citation type="submission" date="2018-03" db="EMBL/GenBank/DDBJ databases">
        <authorList>
            <person name="Guldener U."/>
        </authorList>
    </citation>
    <scope>NUCLEOTIDE SEQUENCE [LARGE SCALE GENOMIC DNA]</scope>
    <source>
        <strain evidence="5 6">NBRC100155</strain>
    </source>
</reference>
<feature type="region of interest" description="Disordered" evidence="2">
    <location>
        <begin position="35"/>
        <end position="58"/>
    </location>
</feature>
<dbReference type="SMART" id="SM00456">
    <property type="entry name" value="WW"/>
    <property type="match status" value="2"/>
</dbReference>
<feature type="domain" description="WW" evidence="3">
    <location>
        <begin position="7"/>
        <end position="40"/>
    </location>
</feature>
<feature type="compositionally biased region" description="Basic and acidic residues" evidence="2">
    <location>
        <begin position="192"/>
        <end position="205"/>
    </location>
</feature>
<dbReference type="SUPFAM" id="SSF51045">
    <property type="entry name" value="WW domain"/>
    <property type="match status" value="2"/>
</dbReference>
<feature type="region of interest" description="Disordered" evidence="2">
    <location>
        <begin position="490"/>
        <end position="538"/>
    </location>
</feature>
<feature type="compositionally biased region" description="Low complexity" evidence="2">
    <location>
        <begin position="711"/>
        <end position="735"/>
    </location>
</feature>
<dbReference type="InterPro" id="IPR002713">
    <property type="entry name" value="FF_domain"/>
</dbReference>